<dbReference type="InterPro" id="IPR038494">
    <property type="entry name" value="IGPD_sf"/>
</dbReference>
<evidence type="ECO:0000256" key="3">
    <source>
        <dbReference type="ARBA" id="ARBA00023102"/>
    </source>
</evidence>
<dbReference type="RefSeq" id="XP_011071580.1">
    <property type="nucleotide sequence ID" value="XM_011073278.2"/>
</dbReference>
<dbReference type="InParanoid" id="A0A6I9SVT4"/>
<keyword evidence="2" id="KW-0028">Amino-acid biosynthesis</keyword>
<dbReference type="AlphaFoldDB" id="A0A6I9SVT4"/>
<protein>
    <submittedName>
        <fullName evidence="6">Imidazoleglycerol-phosphate dehydratase</fullName>
    </submittedName>
</protein>
<dbReference type="InterPro" id="IPR000807">
    <property type="entry name" value="ImidazoleglycerolP_deHydtase"/>
</dbReference>
<evidence type="ECO:0000256" key="4">
    <source>
        <dbReference type="ARBA" id="ARBA00023239"/>
    </source>
</evidence>
<sequence length="232" mass="25429">MDPFNPSSSFFPAWSRRCTSPINLLRPPPVDCANTLAFGARVGEAKIITGKTNVYVKINLDGQAVSETNTGIPLLDQMIDQLASHGLFDVHVKAHRDIISDDYHRTEGVANAIGTAMLQALDDRKGISLYGDFSAPHAEALVQVSLGLSGKPHLSYGLNIPTERVENYDTQLVEHFFQSLVNTSGMTLHIQQLAGRNSRHIIEATFKAFGRALRQATERDPRHGGGCPRSMH</sequence>
<evidence type="ECO:0000313" key="5">
    <source>
        <dbReference type="Proteomes" id="UP000504604"/>
    </source>
</evidence>
<dbReference type="GeneID" id="105156994"/>
<dbReference type="Proteomes" id="UP000504604">
    <property type="component" value="Linkage group LG3"/>
</dbReference>
<dbReference type="InterPro" id="IPR020568">
    <property type="entry name" value="Ribosomal_Su5_D2-typ_SF"/>
</dbReference>
<dbReference type="FunFam" id="3.30.230.40:FF:000003">
    <property type="entry name" value="Imidazoleglycerol-phosphate dehydratase HisB"/>
    <property type="match status" value="1"/>
</dbReference>
<keyword evidence="4" id="KW-0456">Lyase</keyword>
<dbReference type="OrthoDB" id="447729at2759"/>
<gene>
    <name evidence="6" type="primary">LOC105156994</name>
</gene>
<evidence type="ECO:0000256" key="2">
    <source>
        <dbReference type="ARBA" id="ARBA00022605"/>
    </source>
</evidence>
<comment type="pathway">
    <text evidence="1">Amino-acid biosynthesis; L-histidine biosynthesis; L-histidine from 5-phospho-alpha-D-ribose 1-diphosphate: step 6/9.</text>
</comment>
<dbReference type="CDD" id="cd07914">
    <property type="entry name" value="IGPD"/>
    <property type="match status" value="1"/>
</dbReference>
<dbReference type="Gramene" id="SIN_1016350.t">
    <property type="protein sequence ID" value="SIN_1016350.t"/>
    <property type="gene ID" value="SIN_1016350"/>
</dbReference>
<organism evidence="5 6">
    <name type="scientific">Sesamum indicum</name>
    <name type="common">Oriental sesame</name>
    <name type="synonym">Sesamum orientale</name>
    <dbReference type="NCBI Taxonomy" id="4182"/>
    <lineage>
        <taxon>Eukaryota</taxon>
        <taxon>Viridiplantae</taxon>
        <taxon>Streptophyta</taxon>
        <taxon>Embryophyta</taxon>
        <taxon>Tracheophyta</taxon>
        <taxon>Spermatophyta</taxon>
        <taxon>Magnoliopsida</taxon>
        <taxon>eudicotyledons</taxon>
        <taxon>Gunneridae</taxon>
        <taxon>Pentapetalae</taxon>
        <taxon>asterids</taxon>
        <taxon>lamiids</taxon>
        <taxon>Lamiales</taxon>
        <taxon>Pedaliaceae</taxon>
        <taxon>Sesamum</taxon>
    </lineage>
</organism>
<dbReference type="SUPFAM" id="SSF54211">
    <property type="entry name" value="Ribosomal protein S5 domain 2-like"/>
    <property type="match status" value="2"/>
</dbReference>
<evidence type="ECO:0000313" key="6">
    <source>
        <dbReference type="RefSeq" id="XP_011071580.1"/>
    </source>
</evidence>
<proteinExistence type="inferred from homology"/>
<dbReference type="GO" id="GO:0004424">
    <property type="term" value="F:imidazoleglycerol-phosphate dehydratase activity"/>
    <property type="evidence" value="ECO:0007669"/>
    <property type="project" value="InterPro"/>
</dbReference>
<dbReference type="PANTHER" id="PTHR23133:SF2">
    <property type="entry name" value="IMIDAZOLEGLYCEROL-PHOSPHATE DEHYDRATASE"/>
    <property type="match status" value="1"/>
</dbReference>
<dbReference type="PANTHER" id="PTHR23133">
    <property type="entry name" value="IMIDAZOLEGLYCEROL-PHOSPHATE DEHYDRATASE HIS7"/>
    <property type="match status" value="1"/>
</dbReference>
<reference evidence="6" key="1">
    <citation type="submission" date="2025-08" db="UniProtKB">
        <authorList>
            <consortium name="RefSeq"/>
        </authorList>
    </citation>
    <scope>IDENTIFICATION</scope>
</reference>
<accession>A0A6I9SVT4</accession>
<keyword evidence="3" id="KW-0368">Histidine biosynthesis</keyword>
<name>A0A6I9SVT4_SESIN</name>
<evidence type="ECO:0000256" key="1">
    <source>
        <dbReference type="ARBA" id="ARBA00005047"/>
    </source>
</evidence>
<keyword evidence="5" id="KW-1185">Reference proteome</keyword>
<dbReference type="Pfam" id="PF00475">
    <property type="entry name" value="IGPD"/>
    <property type="match status" value="1"/>
</dbReference>
<dbReference type="GO" id="GO:0000105">
    <property type="term" value="P:L-histidine biosynthetic process"/>
    <property type="evidence" value="ECO:0007669"/>
    <property type="project" value="UniProtKB-KW"/>
</dbReference>
<dbReference type="HAMAP" id="MF_00076">
    <property type="entry name" value="HisB"/>
    <property type="match status" value="1"/>
</dbReference>
<dbReference type="KEGG" id="sind:105156994"/>
<dbReference type="Gene3D" id="3.30.230.40">
    <property type="entry name" value="Imidazole glycerol phosphate dehydratase, domain 1"/>
    <property type="match status" value="2"/>
</dbReference>